<feature type="binding site" evidence="7">
    <location>
        <position position="65"/>
    </location>
    <ligand>
        <name>spermidine</name>
        <dbReference type="ChEBI" id="CHEBI:57834"/>
    </ligand>
</feature>
<dbReference type="PROSITE" id="PS01330">
    <property type="entry name" value="PABS_1"/>
    <property type="match status" value="1"/>
</dbReference>
<comment type="similarity">
    <text evidence="1 7">Belongs to the spermidine/spermine synthase family.</text>
</comment>
<proteinExistence type="inferred from homology"/>
<evidence type="ECO:0000256" key="7">
    <source>
        <dbReference type="HAMAP-Rule" id="MF_00198"/>
    </source>
</evidence>
<dbReference type="Pfam" id="PF01564">
    <property type="entry name" value="Spermine_synth"/>
    <property type="match status" value="1"/>
</dbReference>
<dbReference type="PANTHER" id="PTHR43317">
    <property type="entry name" value="THERMOSPERMINE SYNTHASE ACAULIS5"/>
    <property type="match status" value="1"/>
</dbReference>
<dbReference type="GO" id="GO:0004766">
    <property type="term" value="F:spermidine synthase activity"/>
    <property type="evidence" value="ECO:0007669"/>
    <property type="project" value="UniProtKB-UniRule"/>
</dbReference>
<dbReference type="STRING" id="1293036.GCA_001315825_01862"/>
<accession>A0A2U9ITR2</accession>
<dbReference type="UniPathway" id="UPA00248">
    <property type="reaction ID" value="UER00314"/>
</dbReference>
<dbReference type="InterPro" id="IPR001045">
    <property type="entry name" value="Spermi_synthase"/>
</dbReference>
<dbReference type="InterPro" id="IPR030374">
    <property type="entry name" value="PABS"/>
</dbReference>
<dbReference type="RefSeq" id="WP_110369186.1">
    <property type="nucleotide sequence ID" value="NZ_CP029287.2"/>
</dbReference>
<keyword evidence="2" id="KW-0963">Cytoplasm</keyword>
<dbReference type="GO" id="GO:0010487">
    <property type="term" value="F:thermospermine synthase activity"/>
    <property type="evidence" value="ECO:0007669"/>
    <property type="project" value="UniProtKB-EC"/>
</dbReference>
<dbReference type="Gene3D" id="3.40.50.150">
    <property type="entry name" value="Vaccinia Virus protein VP39"/>
    <property type="match status" value="1"/>
</dbReference>
<dbReference type="EMBL" id="CP029287">
    <property type="protein sequence ID" value="AWR99439.1"/>
    <property type="molecule type" value="Genomic_DNA"/>
</dbReference>
<keyword evidence="11" id="KW-1185">Reference proteome</keyword>
<keyword evidence="4 7" id="KW-0745">Spermidine biosynthesis</keyword>
<feature type="domain" description="PABS" evidence="9">
    <location>
        <begin position="5"/>
        <end position="240"/>
    </location>
</feature>
<comment type="function">
    <text evidence="7">Catalyzes the irreversible transfer of a propylamine group from the amino donor S-adenosylmethioninamine (decarboxy-AdoMet) to putrescine (1,4-diaminobutane) to yield spermidine.</text>
</comment>
<protein>
    <recommendedName>
        <fullName evidence="7">Polyamine aminopropyltransferase</fullName>
    </recommendedName>
    <alternativeName>
        <fullName evidence="7">Putrescine aminopropyltransferase</fullName>
        <shortName evidence="7">PAPT</shortName>
    </alternativeName>
    <alternativeName>
        <fullName evidence="7">Spermidine synthase</fullName>
        <shortName evidence="7">SPDS</shortName>
        <shortName evidence="7">SPDSY</shortName>
        <ecNumber evidence="7">2.5.1.16</ecNumber>
    </alternativeName>
</protein>
<dbReference type="EC" id="2.5.1.16" evidence="7"/>
<sequence length="304" mass="34286">MTFGWSWHIEWQSAYEFHGHQIDQVLEDVTTEFQRVMVAKLTRFGKSLIIDGKVQSTVTDEYIYHEALVHPLLLSLENPKEVLILGGGEGATLREVLKHNSVSKAVMVDIDQAVIDFAKKHLVEWHSGAFDNPRAKIVIDDALHYIQNAQEKYDAIVLDLTDPIMGNSSYKLYTKEFYEKLNKILNKDGGVVTQATSPSFSLDTFSGIYNTMKSVFRNVSASITYVPSFDGLWGFVYASNNKISLNELNAKAIDSLIAQRINGKLRFYDGETHTMLFSLPKNIRDRLSSETRISTESNPVTVPA</sequence>
<dbReference type="NCBIfam" id="NF037959">
    <property type="entry name" value="MFS_SpdSyn"/>
    <property type="match status" value="1"/>
</dbReference>
<dbReference type="FunFam" id="3.40.50.150:FF:000088">
    <property type="entry name" value="Polyamine aminopropyltransferase"/>
    <property type="match status" value="1"/>
</dbReference>
<dbReference type="InterPro" id="IPR030373">
    <property type="entry name" value="PABS_CS"/>
</dbReference>
<comment type="caution">
    <text evidence="7">Lacks conserved residue(s) required for the propagation of feature annotation.</text>
</comment>
<evidence type="ECO:0000256" key="3">
    <source>
        <dbReference type="ARBA" id="ARBA00022679"/>
    </source>
</evidence>
<reference evidence="11" key="2">
    <citation type="submission" date="2020-03" db="EMBL/GenBank/DDBJ databases">
        <title>Complete Genome Sequences of Extremely Thermoacidophilic, Metal-Mobilizing Type-Strain Members of the Archaeal Family Sulfolobaceae: Acidianus brierleyi DSM-1651T, Acidianus sulfidivorans DSM-18786T, Metallosphaera hakonensis DSM-7519T, and Metallosphaera prunae DSM-10039T.</title>
        <authorList>
            <person name="Counts J.A."/>
            <person name="Kelly R.M."/>
        </authorList>
    </citation>
    <scope>NUCLEOTIDE SEQUENCE [LARGE SCALE GENOMIC DNA]</scope>
    <source>
        <strain evidence="11">HO1-1</strain>
    </source>
</reference>
<dbReference type="SUPFAM" id="SSF53335">
    <property type="entry name" value="S-adenosyl-L-methionine-dependent methyltransferases"/>
    <property type="match status" value="1"/>
</dbReference>
<comment type="pathway">
    <text evidence="7">Amine and polyamine biosynthesis; spermidine biosynthesis; spermidine from putrescine: step 1/1.</text>
</comment>
<organism evidence="10 11">
    <name type="scientific">Metallosphaera hakonensis JCM 8857 = DSM 7519</name>
    <dbReference type="NCBI Taxonomy" id="1293036"/>
    <lineage>
        <taxon>Archaea</taxon>
        <taxon>Thermoproteota</taxon>
        <taxon>Thermoprotei</taxon>
        <taxon>Sulfolobales</taxon>
        <taxon>Sulfolobaceae</taxon>
        <taxon>Metallosphaera</taxon>
    </lineage>
</organism>
<dbReference type="Pfam" id="PF17284">
    <property type="entry name" value="Spermine_synt_N"/>
    <property type="match status" value="1"/>
</dbReference>
<dbReference type="PANTHER" id="PTHR43317:SF1">
    <property type="entry name" value="THERMOSPERMINE SYNTHASE ACAULIS5"/>
    <property type="match status" value="1"/>
</dbReference>
<gene>
    <name evidence="7" type="primary">speE</name>
    <name evidence="10" type="ORF">DFR87_06690</name>
</gene>
<evidence type="ECO:0000256" key="4">
    <source>
        <dbReference type="ARBA" id="ARBA00023066"/>
    </source>
</evidence>
<feature type="binding site" evidence="7">
    <location>
        <begin position="141"/>
        <end position="142"/>
    </location>
    <ligand>
        <name>S-methyl-5'-thioadenosine</name>
        <dbReference type="ChEBI" id="CHEBI:17509"/>
    </ligand>
</feature>
<dbReference type="InterPro" id="IPR029063">
    <property type="entry name" value="SAM-dependent_MTases_sf"/>
</dbReference>
<evidence type="ECO:0000256" key="2">
    <source>
        <dbReference type="ARBA" id="ARBA00022490"/>
    </source>
</evidence>
<dbReference type="GeneID" id="36835014"/>
<feature type="active site" description="Proton acceptor" evidence="7 8">
    <location>
        <position position="159"/>
    </location>
</feature>
<evidence type="ECO:0000259" key="9">
    <source>
        <dbReference type="PROSITE" id="PS51006"/>
    </source>
</evidence>
<comment type="catalytic activity">
    <reaction evidence="6">
        <text>S-adenosyl 3-(methylsulfanyl)propylamine + spermidine = thermospermine + S-methyl-5'-thioadenosine + H(+)</text>
        <dbReference type="Rhea" id="RHEA:30515"/>
        <dbReference type="ChEBI" id="CHEBI:15378"/>
        <dbReference type="ChEBI" id="CHEBI:17509"/>
        <dbReference type="ChEBI" id="CHEBI:57443"/>
        <dbReference type="ChEBI" id="CHEBI:57834"/>
        <dbReference type="ChEBI" id="CHEBI:59903"/>
        <dbReference type="EC" id="2.5.1.79"/>
    </reaction>
</comment>
<dbReference type="NCBIfam" id="NF002010">
    <property type="entry name" value="PRK00811.1"/>
    <property type="match status" value="1"/>
</dbReference>
<evidence type="ECO:0000313" key="10">
    <source>
        <dbReference type="EMBL" id="AWR99439.1"/>
    </source>
</evidence>
<comment type="subunit">
    <text evidence="7">Homodimer or homotetramer.</text>
</comment>
<dbReference type="Gene3D" id="2.30.140.10">
    <property type="entry name" value="Spermidine synthase, tetramerisation domain"/>
    <property type="match status" value="1"/>
</dbReference>
<dbReference type="KEGG" id="mhk:DFR87_06690"/>
<evidence type="ECO:0000256" key="8">
    <source>
        <dbReference type="PROSITE-ProRule" id="PRU00354"/>
    </source>
</evidence>
<dbReference type="OrthoDB" id="10538at2157"/>
<evidence type="ECO:0000256" key="5">
    <source>
        <dbReference type="ARBA" id="ARBA00023115"/>
    </source>
</evidence>
<reference evidence="11" key="3">
    <citation type="submission" date="2020-03" db="EMBL/GenBank/DDBJ databases">
        <title>Sequencing and Assembly of Multiple Reported Metal-Biooxidizing Members of the Extremely Thermoacidophilic Archaeal Family Sulfolobaceae.</title>
        <authorList>
            <person name="Counts J.A."/>
            <person name="Kelly R.M."/>
        </authorList>
    </citation>
    <scope>NUCLEOTIDE SEQUENCE [LARGE SCALE GENOMIC DNA]</scope>
    <source>
        <strain evidence="11">HO1-1</strain>
    </source>
</reference>
<dbReference type="PROSITE" id="PS51006">
    <property type="entry name" value="PABS_2"/>
    <property type="match status" value="1"/>
</dbReference>
<feature type="binding site" evidence="7">
    <location>
        <position position="109"/>
    </location>
    <ligand>
        <name>S-methyl-5'-thioadenosine</name>
        <dbReference type="ChEBI" id="CHEBI:17509"/>
    </ligand>
</feature>
<evidence type="ECO:0000256" key="6">
    <source>
        <dbReference type="ARBA" id="ARBA00048874"/>
    </source>
</evidence>
<dbReference type="InterPro" id="IPR037163">
    <property type="entry name" value="Spermidine_synt_N_sf"/>
</dbReference>
<name>A0A2U9ITR2_9CREN</name>
<dbReference type="HAMAP" id="MF_00198">
    <property type="entry name" value="Spermidine_synth"/>
    <property type="match status" value="1"/>
</dbReference>
<feature type="binding site" evidence="7">
    <location>
        <position position="89"/>
    </location>
    <ligand>
        <name>spermidine</name>
        <dbReference type="ChEBI" id="CHEBI:57834"/>
    </ligand>
</feature>
<dbReference type="AlphaFoldDB" id="A0A2U9ITR2"/>
<evidence type="ECO:0000256" key="1">
    <source>
        <dbReference type="ARBA" id="ARBA00007867"/>
    </source>
</evidence>
<keyword evidence="5 7" id="KW-0620">Polyamine biosynthesis</keyword>
<dbReference type="InterPro" id="IPR035246">
    <property type="entry name" value="Spermidine_synt_N"/>
</dbReference>
<reference evidence="10 11" key="1">
    <citation type="submission" date="2018-05" db="EMBL/GenBank/DDBJ databases">
        <title>Complete Genome Sequences of Extremely Thermoacidophilic, Metal-Mobilizing Type-Strain Members of the Archaeal Family Sulfolobaceae: Acidianus brierleyi DSM-1651T, Acidianus sulfidivorans DSM-18786T, Metallosphaera hakonensis DSM-7519T, and Metallosphaera prunae DSM-10039T.</title>
        <authorList>
            <person name="Counts J.A."/>
            <person name="Kelly R.M."/>
        </authorList>
    </citation>
    <scope>NUCLEOTIDE SEQUENCE [LARGE SCALE GENOMIC DNA]</scope>
    <source>
        <strain evidence="10 11">HO1-1</strain>
    </source>
</reference>
<comment type="catalytic activity">
    <reaction evidence="7">
        <text>S-adenosyl 3-(methylsulfanyl)propylamine + putrescine = S-methyl-5'-thioadenosine + spermidine + H(+)</text>
        <dbReference type="Rhea" id="RHEA:12721"/>
        <dbReference type="ChEBI" id="CHEBI:15378"/>
        <dbReference type="ChEBI" id="CHEBI:17509"/>
        <dbReference type="ChEBI" id="CHEBI:57443"/>
        <dbReference type="ChEBI" id="CHEBI:57834"/>
        <dbReference type="ChEBI" id="CHEBI:326268"/>
        <dbReference type="EC" id="2.5.1.16"/>
    </reaction>
</comment>
<dbReference type="CDD" id="cd02440">
    <property type="entry name" value="AdoMet_MTases"/>
    <property type="match status" value="1"/>
</dbReference>
<keyword evidence="3 7" id="KW-0808">Transferase</keyword>
<feature type="binding site" evidence="7">
    <location>
        <position position="34"/>
    </location>
    <ligand>
        <name>S-methyl-5'-thioadenosine</name>
        <dbReference type="ChEBI" id="CHEBI:17509"/>
    </ligand>
</feature>
<dbReference type="Proteomes" id="UP000247586">
    <property type="component" value="Chromosome"/>
</dbReference>
<evidence type="ECO:0000313" key="11">
    <source>
        <dbReference type="Proteomes" id="UP000247586"/>
    </source>
</evidence>
<dbReference type="GO" id="GO:0008295">
    <property type="term" value="P:spermidine biosynthetic process"/>
    <property type="evidence" value="ECO:0007669"/>
    <property type="project" value="UniProtKB-UniRule"/>
</dbReference>